<keyword evidence="6" id="KW-0175">Coiled coil</keyword>
<evidence type="ECO:0000256" key="3">
    <source>
        <dbReference type="ARBA" id="ARBA00022692"/>
    </source>
</evidence>
<evidence type="ECO:0000313" key="9">
    <source>
        <dbReference type="Proteomes" id="UP000075806"/>
    </source>
</evidence>
<keyword evidence="5 7" id="KW-0472">Membrane</keyword>
<comment type="caution">
    <text evidence="8">The sequence shown here is derived from an EMBL/GenBank/DDBJ whole genome shotgun (WGS) entry which is preliminary data.</text>
</comment>
<evidence type="ECO:0000256" key="6">
    <source>
        <dbReference type="SAM" id="Coils"/>
    </source>
</evidence>
<comment type="subcellular location">
    <subcellularLocation>
        <location evidence="1">Cell membrane</location>
        <topology evidence="1">Multi-pass membrane protein</topology>
    </subcellularLocation>
</comment>
<gene>
    <name evidence="8" type="ORF">AZF04_10900</name>
</gene>
<evidence type="ECO:0000256" key="7">
    <source>
        <dbReference type="SAM" id="Phobius"/>
    </source>
</evidence>
<feature type="transmembrane region" description="Helical" evidence="7">
    <location>
        <begin position="20"/>
        <end position="47"/>
    </location>
</feature>
<sequence length="338" mass="38530">MLIQKWIQPFIGKRLLKTGLAVFITAWICQILDLPVIFAVIAAIVTIEPTVYASITKGIIRLPAAAIGAAIAMSFDFLLGQTPLTFALSAFFTILICHRLGWHDAIIVSTLTAVAMIPMTDDQFFLSFLTRVATTSIGITVSTLVNLIIWSPNFIKEIRKRKKDLTSDIKELITQSLRNKNLTKTNNEDLNQKAMILTDNLQQINEMLILQHDVHKFRKKKQDLKTLFEIEQQVELMQKLVFHSKNIISYSNKEVLPSEDARILEEAWLLIQESFYDDSLKMELNQVKKVRTVLSPLIENQATVSLKIDKSTMISLELLSIYHLLLEFQYSKNHSQQG</sequence>
<dbReference type="AlphaFoldDB" id="A0A161P9F6"/>
<feature type="transmembrane region" description="Helical" evidence="7">
    <location>
        <begin position="132"/>
        <end position="155"/>
    </location>
</feature>
<dbReference type="EMBL" id="LTAO01000036">
    <property type="protein sequence ID" value="KYG27690.1"/>
    <property type="molecule type" value="Genomic_DNA"/>
</dbReference>
<dbReference type="PANTHER" id="PTHR40064:SF1">
    <property type="entry name" value="MEMBRANE PROTEIN"/>
    <property type="match status" value="1"/>
</dbReference>
<dbReference type="GO" id="GO:0005886">
    <property type="term" value="C:plasma membrane"/>
    <property type="evidence" value="ECO:0007669"/>
    <property type="project" value="UniProtKB-SubCell"/>
</dbReference>
<evidence type="ECO:0000256" key="2">
    <source>
        <dbReference type="ARBA" id="ARBA00022475"/>
    </source>
</evidence>
<evidence type="ECO:0000256" key="4">
    <source>
        <dbReference type="ARBA" id="ARBA00022989"/>
    </source>
</evidence>
<feature type="coiled-coil region" evidence="6">
    <location>
        <begin position="155"/>
        <end position="207"/>
    </location>
</feature>
<evidence type="ECO:0008006" key="10">
    <source>
        <dbReference type="Google" id="ProtNLM"/>
    </source>
</evidence>
<keyword evidence="9" id="KW-1185">Reference proteome</keyword>
<dbReference type="RefSeq" id="WP_061949819.1">
    <property type="nucleotide sequence ID" value="NZ_LTAO01000036.1"/>
</dbReference>
<dbReference type="OrthoDB" id="2690036at2"/>
<evidence type="ECO:0000256" key="1">
    <source>
        <dbReference type="ARBA" id="ARBA00004651"/>
    </source>
</evidence>
<dbReference type="PANTHER" id="PTHR40064">
    <property type="entry name" value="MEMBRANE PROTEIN-RELATED"/>
    <property type="match status" value="1"/>
</dbReference>
<reference evidence="8" key="1">
    <citation type="submission" date="2016-02" db="EMBL/GenBank/DDBJ databases">
        <title>Genome sequence of Bacillus trypoxylicola KCTC 13244(T).</title>
        <authorList>
            <person name="Jeong H."/>
            <person name="Park S.-H."/>
            <person name="Choi S.-K."/>
        </authorList>
    </citation>
    <scope>NUCLEOTIDE SEQUENCE [LARGE SCALE GENOMIC DNA]</scope>
    <source>
        <strain evidence="8">KCTC 13244</strain>
    </source>
</reference>
<name>A0A161P9F6_9BACI</name>
<proteinExistence type="predicted"/>
<dbReference type="Pfam" id="PF06081">
    <property type="entry name" value="ArAE_1"/>
    <property type="match status" value="1"/>
</dbReference>
<feature type="transmembrane region" description="Helical" evidence="7">
    <location>
        <begin position="100"/>
        <end position="120"/>
    </location>
</feature>
<accession>A0A161P9F6</accession>
<evidence type="ECO:0000313" key="8">
    <source>
        <dbReference type="EMBL" id="KYG27690.1"/>
    </source>
</evidence>
<keyword evidence="4 7" id="KW-1133">Transmembrane helix</keyword>
<evidence type="ECO:0000256" key="5">
    <source>
        <dbReference type="ARBA" id="ARBA00023136"/>
    </source>
</evidence>
<feature type="transmembrane region" description="Helical" evidence="7">
    <location>
        <begin position="59"/>
        <end position="79"/>
    </location>
</feature>
<dbReference type="Proteomes" id="UP000075806">
    <property type="component" value="Unassembled WGS sequence"/>
</dbReference>
<dbReference type="STRING" id="519424.AZF04_10900"/>
<dbReference type="InterPro" id="IPR010343">
    <property type="entry name" value="ArAE_1"/>
</dbReference>
<dbReference type="InterPro" id="IPR052984">
    <property type="entry name" value="UPF0421"/>
</dbReference>
<protein>
    <recommendedName>
        <fullName evidence="10">Aromatic acid exporter family protein</fullName>
    </recommendedName>
</protein>
<keyword evidence="2" id="KW-1003">Cell membrane</keyword>
<keyword evidence="3 7" id="KW-0812">Transmembrane</keyword>
<organism evidence="8 9">
    <name type="scientific">Alkalihalobacillus trypoxylicola</name>
    <dbReference type="NCBI Taxonomy" id="519424"/>
    <lineage>
        <taxon>Bacteria</taxon>
        <taxon>Bacillati</taxon>
        <taxon>Bacillota</taxon>
        <taxon>Bacilli</taxon>
        <taxon>Bacillales</taxon>
        <taxon>Bacillaceae</taxon>
        <taxon>Alkalihalobacillus</taxon>
    </lineage>
</organism>